<accession>A0A177ECL8</accession>
<dbReference type="EC" id="2.7.4.3" evidence="7"/>
<dbReference type="GO" id="GO:0005634">
    <property type="term" value="C:nucleus"/>
    <property type="evidence" value="ECO:0007669"/>
    <property type="project" value="UniProtKB-SubCell"/>
</dbReference>
<keyword evidence="7" id="KW-0539">Nucleus</keyword>
<feature type="binding site" evidence="7">
    <location>
        <position position="15"/>
    </location>
    <ligand>
        <name>ATP</name>
        <dbReference type="ChEBI" id="CHEBI:30616"/>
    </ligand>
</feature>
<dbReference type="AlphaFoldDB" id="A0A177ECL8"/>
<comment type="function">
    <text evidence="7">Broad-specificity nucleoside monophosphate (NMP) kinase that catalyzes the reversible transfer of the terminal phosphate group between nucleoside triphosphates and monophosphates. Has also ATPase activity. Involved in the late cytoplasmic maturation steps of the 40S ribosomal particles, specifically 18S rRNA maturation. While NMP activity is not required for ribosome maturation, ATPase activity is. Associates transiently with small ribosomal subunit protein uS11. ATP hydrolysis breaks the interaction with uS11. May temporarily remove uS11 from the ribosome to enable a conformational change of the ribosomal RNA that is needed for the final maturation step of the small ribosomal subunit. Its NMP activity may have a role in nuclear energy homeostasis.</text>
</comment>
<keyword evidence="5 7" id="KW-0418">Kinase</keyword>
<comment type="similarity">
    <text evidence="7">Belongs to the adenylate kinase family. AK6 subfamily.</text>
</comment>
<evidence type="ECO:0000313" key="9">
    <source>
        <dbReference type="Proteomes" id="UP000185944"/>
    </source>
</evidence>
<proteinExistence type="inferred from homology"/>
<feature type="binding site" evidence="7">
    <location>
        <position position="19"/>
    </location>
    <ligand>
        <name>ATP</name>
        <dbReference type="ChEBI" id="CHEBI:30616"/>
    </ligand>
</feature>
<dbReference type="PANTHER" id="PTHR12595:SF0">
    <property type="entry name" value="ADENYLATE KINASE ISOENZYME 6"/>
    <property type="match status" value="1"/>
</dbReference>
<feature type="region of interest" description="NMPbind" evidence="7">
    <location>
        <begin position="35"/>
        <end position="58"/>
    </location>
</feature>
<evidence type="ECO:0000256" key="1">
    <source>
        <dbReference type="ARBA" id="ARBA00022517"/>
    </source>
</evidence>
<evidence type="ECO:0000256" key="4">
    <source>
        <dbReference type="ARBA" id="ARBA00022741"/>
    </source>
</evidence>
<dbReference type="Proteomes" id="UP000185944">
    <property type="component" value="Unassembled WGS sequence"/>
</dbReference>
<feature type="binding site" evidence="7">
    <location>
        <position position="20"/>
    </location>
    <ligand>
        <name>ATP</name>
        <dbReference type="ChEBI" id="CHEBI:30616"/>
    </ligand>
</feature>
<keyword evidence="6 7" id="KW-0067">ATP-binding</keyword>
<dbReference type="OrthoDB" id="10251185at2759"/>
<organism evidence="8 9">
    <name type="scientific">Nematocida displodere</name>
    <dbReference type="NCBI Taxonomy" id="1805483"/>
    <lineage>
        <taxon>Eukaryota</taxon>
        <taxon>Fungi</taxon>
        <taxon>Fungi incertae sedis</taxon>
        <taxon>Microsporidia</taxon>
        <taxon>Nematocida</taxon>
    </lineage>
</organism>
<dbReference type="VEuPathDB" id="MicrosporidiaDB:NEDG_00609"/>
<evidence type="ECO:0000256" key="2">
    <source>
        <dbReference type="ARBA" id="ARBA00022552"/>
    </source>
</evidence>
<sequence>MAPMGKRVLVTGTPGVGKTTFTKYLAEKTGFRVVELSTFIKKHRLFEGACKKYDTLVYSPETVQRFLKRKMKSKHSYIIDTHDPETVSNIEYDVVVVLSCDTSILGARYDERGYNQEKITENLEVEIMDIVYNDVIDFVCKTPEEEKDVVRIPTNNKKEILSLDSIFAILSSTAPWQRLGLGQG</sequence>
<feature type="binding site" evidence="7">
    <location>
        <position position="17"/>
    </location>
    <ligand>
        <name>ATP</name>
        <dbReference type="ChEBI" id="CHEBI:30616"/>
    </ligand>
</feature>
<dbReference type="GO" id="GO:0016887">
    <property type="term" value="F:ATP hydrolysis activity"/>
    <property type="evidence" value="ECO:0007669"/>
    <property type="project" value="UniProtKB-UniRule"/>
</dbReference>
<feature type="region of interest" description="LID" evidence="7">
    <location>
        <begin position="111"/>
        <end position="121"/>
    </location>
</feature>
<evidence type="ECO:0000256" key="6">
    <source>
        <dbReference type="ARBA" id="ARBA00022840"/>
    </source>
</evidence>
<comment type="subcellular location">
    <subcellularLocation>
        <location evidence="7">Cytoplasm</location>
    </subcellularLocation>
    <subcellularLocation>
        <location evidence="7">Nucleus</location>
    </subcellularLocation>
</comment>
<dbReference type="HAMAP" id="MF_00039">
    <property type="entry name" value="Adenylate_kinase_AK6"/>
    <property type="match status" value="1"/>
</dbReference>
<evidence type="ECO:0000256" key="5">
    <source>
        <dbReference type="ARBA" id="ARBA00022777"/>
    </source>
</evidence>
<comment type="subunit">
    <text evidence="7">Interacts with small ribosomal subunit protein uS11. Not a structural component of 43S pre-ribosomes, but transiently interacts with them by binding to uS11.</text>
</comment>
<keyword evidence="1 7" id="KW-0690">Ribosome biogenesis</keyword>
<keyword evidence="3 7" id="KW-0808">Transferase</keyword>
<dbReference type="Pfam" id="PF13238">
    <property type="entry name" value="AAA_18"/>
    <property type="match status" value="1"/>
</dbReference>
<dbReference type="GO" id="GO:0042274">
    <property type="term" value="P:ribosomal small subunit biogenesis"/>
    <property type="evidence" value="ECO:0007669"/>
    <property type="project" value="UniProtKB-UniRule"/>
</dbReference>
<evidence type="ECO:0000313" key="8">
    <source>
        <dbReference type="EMBL" id="OAG29476.1"/>
    </source>
</evidence>
<dbReference type="SUPFAM" id="SSF52540">
    <property type="entry name" value="P-loop containing nucleoside triphosphate hydrolases"/>
    <property type="match status" value="1"/>
</dbReference>
<feature type="binding site" evidence="7">
    <location>
        <position position="18"/>
    </location>
    <ligand>
        <name>ATP</name>
        <dbReference type="ChEBI" id="CHEBI:30616"/>
    </ligand>
</feature>
<reference evidence="8 9" key="1">
    <citation type="submission" date="2016-02" db="EMBL/GenBank/DDBJ databases">
        <title>Discovery of a natural microsporidian pathogen with a broad tissue tropism in Caenorhabditis elegans.</title>
        <authorList>
            <person name="Luallen R.J."/>
            <person name="Reinke A.W."/>
            <person name="Tong L."/>
            <person name="Botts M.R."/>
            <person name="Felix M.-A."/>
            <person name="Troemel E.R."/>
        </authorList>
    </citation>
    <scope>NUCLEOTIDE SEQUENCE [LARGE SCALE GENOMIC DNA]</scope>
    <source>
        <strain evidence="8 9">JUm2807</strain>
    </source>
</reference>
<keyword evidence="7" id="KW-0963">Cytoplasm</keyword>
<dbReference type="GO" id="GO:0005524">
    <property type="term" value="F:ATP binding"/>
    <property type="evidence" value="ECO:0007669"/>
    <property type="project" value="UniProtKB-KW"/>
</dbReference>
<evidence type="ECO:0000256" key="3">
    <source>
        <dbReference type="ARBA" id="ARBA00022679"/>
    </source>
</evidence>
<name>A0A177ECL8_9MICR</name>
<dbReference type="GeneID" id="93646959"/>
<keyword evidence="9" id="KW-1185">Reference proteome</keyword>
<dbReference type="GO" id="GO:0005737">
    <property type="term" value="C:cytoplasm"/>
    <property type="evidence" value="ECO:0007669"/>
    <property type="project" value="UniProtKB-SubCell"/>
</dbReference>
<comment type="caution">
    <text evidence="8">The sequence shown here is derived from an EMBL/GenBank/DDBJ whole genome shotgun (WGS) entry which is preliminary data.</text>
</comment>
<comment type="catalytic activity">
    <reaction evidence="7">
        <text>AMP + ATP = 2 ADP</text>
        <dbReference type="Rhea" id="RHEA:12973"/>
        <dbReference type="ChEBI" id="CHEBI:30616"/>
        <dbReference type="ChEBI" id="CHEBI:456215"/>
        <dbReference type="ChEBI" id="CHEBI:456216"/>
        <dbReference type="EC" id="2.7.4.3"/>
    </reaction>
</comment>
<evidence type="ECO:0000256" key="7">
    <source>
        <dbReference type="HAMAP-Rule" id="MF_03173"/>
    </source>
</evidence>
<dbReference type="RefSeq" id="XP_067544124.1">
    <property type="nucleotide sequence ID" value="XM_067688027.1"/>
</dbReference>
<feature type="binding site" evidence="7">
    <location>
        <position position="112"/>
    </location>
    <ligand>
        <name>ATP</name>
        <dbReference type="ChEBI" id="CHEBI:30616"/>
    </ligand>
</feature>
<dbReference type="EMBL" id="LTDL01000040">
    <property type="protein sequence ID" value="OAG29476.1"/>
    <property type="molecule type" value="Genomic_DNA"/>
</dbReference>
<dbReference type="STRING" id="1805483.A0A177ECL8"/>
<dbReference type="Gene3D" id="3.40.50.300">
    <property type="entry name" value="P-loop containing nucleotide triphosphate hydrolases"/>
    <property type="match status" value="1"/>
</dbReference>
<protein>
    <recommendedName>
        <fullName evidence="7">Adenylate kinase isoenzyme 6 homolog</fullName>
        <shortName evidence="7">AK6</shortName>
        <ecNumber evidence="7">2.7.4.3</ecNumber>
    </recommendedName>
    <alternativeName>
        <fullName evidence="7">Dual activity adenylate kinase/ATPase</fullName>
        <shortName evidence="7">AK/ATPase</shortName>
    </alternativeName>
</protein>
<dbReference type="InterPro" id="IPR020618">
    <property type="entry name" value="Adenyl_kinase_AK6"/>
</dbReference>
<gene>
    <name evidence="8" type="ORF">NEDG_00609</name>
</gene>
<comment type="catalytic activity">
    <reaction evidence="7">
        <text>ATP + H2O = ADP + phosphate + H(+)</text>
        <dbReference type="Rhea" id="RHEA:13065"/>
        <dbReference type="ChEBI" id="CHEBI:15377"/>
        <dbReference type="ChEBI" id="CHEBI:15378"/>
        <dbReference type="ChEBI" id="CHEBI:30616"/>
        <dbReference type="ChEBI" id="CHEBI:43474"/>
        <dbReference type="ChEBI" id="CHEBI:456216"/>
    </reaction>
</comment>
<dbReference type="PANTHER" id="PTHR12595">
    <property type="entry name" value="POS9-ACTIVATING FACTOR FAP7-RELATED"/>
    <property type="match status" value="1"/>
</dbReference>
<dbReference type="GO" id="GO:0004017">
    <property type="term" value="F:AMP kinase activity"/>
    <property type="evidence" value="ECO:0007669"/>
    <property type="project" value="UniProtKB-UniRule"/>
</dbReference>
<dbReference type="InterPro" id="IPR027417">
    <property type="entry name" value="P-loop_NTPase"/>
</dbReference>
<keyword evidence="2 7" id="KW-0698">rRNA processing</keyword>
<feature type="binding site" evidence="7">
    <location>
        <position position="158"/>
    </location>
    <ligand>
        <name>ATP</name>
        <dbReference type="ChEBI" id="CHEBI:30616"/>
    </ligand>
</feature>
<keyword evidence="4 7" id="KW-0547">Nucleotide-binding</keyword>
<dbReference type="GO" id="GO:0006364">
    <property type="term" value="P:rRNA processing"/>
    <property type="evidence" value="ECO:0007669"/>
    <property type="project" value="UniProtKB-KW"/>
</dbReference>